<protein>
    <submittedName>
        <fullName evidence="2">DUF2556 family protein</fullName>
    </submittedName>
</protein>
<name>A0AAE4IUB8_9ENTR</name>
<evidence type="ECO:0000256" key="1">
    <source>
        <dbReference type="SAM" id="Phobius"/>
    </source>
</evidence>
<feature type="transmembrane region" description="Helical" evidence="1">
    <location>
        <begin position="7"/>
        <end position="26"/>
    </location>
</feature>
<gene>
    <name evidence="2" type="ORF">O7047_05725</name>
</gene>
<dbReference type="Proteomes" id="UP001248822">
    <property type="component" value="Unassembled WGS sequence"/>
</dbReference>
<sequence>MIRKYGWLIVFAVSVFIFDALLMQWLEWISTETDKCRNMDSVNPLRLVNCSELE</sequence>
<dbReference type="InterPro" id="IPR022540">
    <property type="entry name" value="DUF2556"/>
</dbReference>
<dbReference type="Pfam" id="PF10831">
    <property type="entry name" value="DUF2556"/>
    <property type="match status" value="1"/>
</dbReference>
<dbReference type="EMBL" id="JAQGEC010000003">
    <property type="protein sequence ID" value="MDR9889734.1"/>
    <property type="molecule type" value="Genomic_DNA"/>
</dbReference>
<comment type="caution">
    <text evidence="2">The sequence shown here is derived from an EMBL/GenBank/DDBJ whole genome shotgun (WGS) entry which is preliminary data.</text>
</comment>
<reference evidence="2" key="1">
    <citation type="submission" date="2022-12" db="EMBL/GenBank/DDBJ databases">
        <title>NDM-1 containing novel ST 2018 Pseudenterobacter timonensis.</title>
        <authorList>
            <person name="Halder G."/>
            <person name="Mandal S."/>
            <person name="Dutta S."/>
        </authorList>
    </citation>
    <scope>NUCLEOTIDE SEQUENCE</scope>
    <source>
        <strain evidence="2">CNCI147</strain>
    </source>
</reference>
<organism evidence="2 3">
    <name type="scientific">Pseudenterobacter timonensis</name>
    <dbReference type="NCBI Taxonomy" id="1755099"/>
    <lineage>
        <taxon>Bacteria</taxon>
        <taxon>Pseudomonadati</taxon>
        <taxon>Pseudomonadota</taxon>
        <taxon>Gammaproteobacteria</taxon>
        <taxon>Enterobacterales</taxon>
        <taxon>Enterobacteriaceae</taxon>
        <taxon>Pseudenterobacter</taxon>
    </lineage>
</organism>
<dbReference type="RefSeq" id="WP_310825234.1">
    <property type="nucleotide sequence ID" value="NZ_JAQGEC010000003.1"/>
</dbReference>
<evidence type="ECO:0000313" key="2">
    <source>
        <dbReference type="EMBL" id="MDR9889734.1"/>
    </source>
</evidence>
<keyword evidence="1" id="KW-0472">Membrane</keyword>
<proteinExistence type="predicted"/>
<keyword evidence="1" id="KW-1133">Transmembrane helix</keyword>
<dbReference type="AlphaFoldDB" id="A0AAE4IUB8"/>
<keyword evidence="1" id="KW-0812">Transmembrane</keyword>
<evidence type="ECO:0000313" key="3">
    <source>
        <dbReference type="Proteomes" id="UP001248822"/>
    </source>
</evidence>
<accession>A0AAE4IUB8</accession>